<name>A0A157SHM0_9BORD</name>
<feature type="region of interest" description="Disordered" evidence="1">
    <location>
        <begin position="62"/>
        <end position="115"/>
    </location>
</feature>
<dbReference type="CDD" id="cd20745">
    <property type="entry name" value="FIX_RhsA_AHH_HNH-like"/>
    <property type="match status" value="1"/>
</dbReference>
<dbReference type="Proteomes" id="UP000076848">
    <property type="component" value="Unassembled WGS sequence"/>
</dbReference>
<protein>
    <recommendedName>
        <fullName evidence="4">Novel toxin 15 domain-containing protein</fullName>
    </recommendedName>
</protein>
<dbReference type="RefSeq" id="WP_066127947.1">
    <property type="nucleotide sequence ID" value="NZ_FKIF01000006.1"/>
</dbReference>
<evidence type="ECO:0000313" key="3">
    <source>
        <dbReference type="Proteomes" id="UP000076848"/>
    </source>
</evidence>
<proteinExistence type="predicted"/>
<evidence type="ECO:0000313" key="2">
    <source>
        <dbReference type="EMBL" id="SAI69935.1"/>
    </source>
</evidence>
<feature type="compositionally biased region" description="Basic and acidic residues" evidence="1">
    <location>
        <begin position="194"/>
        <end position="234"/>
    </location>
</feature>
<feature type="compositionally biased region" description="Polar residues" evidence="1">
    <location>
        <begin position="77"/>
        <end position="91"/>
    </location>
</feature>
<evidence type="ECO:0008006" key="4">
    <source>
        <dbReference type="Google" id="ProtNLM"/>
    </source>
</evidence>
<reference evidence="2 3" key="1">
    <citation type="submission" date="2016-04" db="EMBL/GenBank/DDBJ databases">
        <authorList>
            <consortium name="Pathogen Informatics"/>
        </authorList>
    </citation>
    <scope>NUCLEOTIDE SEQUENCE [LARGE SCALE GENOMIC DNA]</scope>
    <source>
        <strain evidence="2 3">H050680373</strain>
    </source>
</reference>
<dbReference type="AlphaFoldDB" id="A0A157SHM0"/>
<organism evidence="2 3">
    <name type="scientific">Bordetella ansorpii</name>
    <dbReference type="NCBI Taxonomy" id="288768"/>
    <lineage>
        <taxon>Bacteria</taxon>
        <taxon>Pseudomonadati</taxon>
        <taxon>Pseudomonadota</taxon>
        <taxon>Betaproteobacteria</taxon>
        <taxon>Burkholderiales</taxon>
        <taxon>Alcaligenaceae</taxon>
        <taxon>Bordetella</taxon>
    </lineage>
</organism>
<accession>A0A157SHM0</accession>
<feature type="region of interest" description="Disordered" evidence="1">
    <location>
        <begin position="183"/>
        <end position="257"/>
    </location>
</feature>
<evidence type="ECO:0000256" key="1">
    <source>
        <dbReference type="SAM" id="MobiDB-lite"/>
    </source>
</evidence>
<gene>
    <name evidence="2" type="ORF">SAMEA3906486_02800</name>
</gene>
<dbReference type="EMBL" id="FKIF01000006">
    <property type="protein sequence ID" value="SAI69935.1"/>
    <property type="molecule type" value="Genomic_DNA"/>
</dbReference>
<sequence>MAVEVDVGGPMAARVAPNGNNLMLYQRADGVSLNIWSPDNQTRLASGTISYDEYAKLRKDNPDLNLPDWQPPKIRQPGTNANGNTVGRVTGQSGGSGKPAAASNPPVKPETEGEGITSEQVLDGLQLGLDAVGLIPGVGEFADLANAGISALRGDFIGAGLSLAAAIPFAGWGATTAKVGRKGMHAVEESAEAAAKRGSKEAPPPKEHPKDPKEQPKKKDEEDGGKSEGKKKPDCGQVGVYKNKKDFDNTDTNWDHVPSGRALEQAAENKLKAMRGQGKKSMWDSLTAAQRKKVLNAARNEAYTINIPADVHKNSSLTWGSRNKPRYGPDAGNLREAMLRDMDALEEAMKNSDHPCRKQYSAARRAMQRIDPDKHLQDIINITIRGL</sequence>
<dbReference type="STRING" id="288768.SAMEA3906486_02800"/>
<keyword evidence="3" id="KW-1185">Reference proteome</keyword>